<feature type="compositionally biased region" description="Polar residues" evidence="3">
    <location>
        <begin position="248"/>
        <end position="257"/>
    </location>
</feature>
<feature type="compositionally biased region" description="Low complexity" evidence="3">
    <location>
        <begin position="198"/>
        <end position="218"/>
    </location>
</feature>
<dbReference type="InterPro" id="IPR011333">
    <property type="entry name" value="SKP1/BTB/POZ_sf"/>
</dbReference>
<feature type="region of interest" description="Disordered" evidence="3">
    <location>
        <begin position="861"/>
        <end position="914"/>
    </location>
</feature>
<dbReference type="SUPFAM" id="SSF54695">
    <property type="entry name" value="POZ domain"/>
    <property type="match status" value="1"/>
</dbReference>
<evidence type="ECO:0000256" key="2">
    <source>
        <dbReference type="ARBA" id="ARBA00023242"/>
    </source>
</evidence>
<reference evidence="7 8" key="2">
    <citation type="submission" date="2025-04" db="UniProtKB">
        <authorList>
            <consortium name="RefSeq"/>
        </authorList>
    </citation>
    <scope>IDENTIFICATION</scope>
</reference>
<dbReference type="AlphaFoldDB" id="A0A6P4EJB0"/>
<organism evidence="8">
    <name type="scientific">Drosophila rhopaloa</name>
    <name type="common">Fruit fly</name>
    <dbReference type="NCBI Taxonomy" id="1041015"/>
    <lineage>
        <taxon>Eukaryota</taxon>
        <taxon>Metazoa</taxon>
        <taxon>Ecdysozoa</taxon>
        <taxon>Arthropoda</taxon>
        <taxon>Hexapoda</taxon>
        <taxon>Insecta</taxon>
        <taxon>Pterygota</taxon>
        <taxon>Neoptera</taxon>
        <taxon>Endopterygota</taxon>
        <taxon>Diptera</taxon>
        <taxon>Brachycera</taxon>
        <taxon>Muscomorpha</taxon>
        <taxon>Ephydroidea</taxon>
        <taxon>Drosophilidae</taxon>
        <taxon>Drosophila</taxon>
        <taxon>Sophophora</taxon>
    </lineage>
</organism>
<feature type="region of interest" description="Disordered" evidence="3">
    <location>
        <begin position="363"/>
        <end position="473"/>
    </location>
</feature>
<feature type="compositionally biased region" description="Polar residues" evidence="3">
    <location>
        <begin position="683"/>
        <end position="698"/>
    </location>
</feature>
<dbReference type="RefSeq" id="XP_016973330.1">
    <property type="nucleotide sequence ID" value="XM_017117841.1"/>
</dbReference>
<feature type="compositionally biased region" description="Polar residues" evidence="3">
    <location>
        <begin position="741"/>
        <end position="750"/>
    </location>
</feature>
<name>A0A6P4EJB0_DRORH</name>
<dbReference type="PANTHER" id="PTHR23110:SF81">
    <property type="entry name" value="BTB-PROTEIN-VII, ISOFORM F-RELATED"/>
    <property type="match status" value="1"/>
</dbReference>
<dbReference type="OrthoDB" id="10261408at2759"/>
<comment type="subcellular location">
    <subcellularLocation>
        <location evidence="1">Nucleus</location>
    </subcellularLocation>
</comment>
<dbReference type="Gene3D" id="3.30.710.10">
    <property type="entry name" value="Potassium Channel Kv1.1, Chain A"/>
    <property type="match status" value="1"/>
</dbReference>
<dbReference type="GeneID" id="108040384"/>
<dbReference type="RefSeq" id="XP_016973331.1">
    <property type="nucleotide sequence ID" value="XM_017117842.1"/>
</dbReference>
<dbReference type="PROSITE" id="PS50097">
    <property type="entry name" value="BTB"/>
    <property type="match status" value="1"/>
</dbReference>
<dbReference type="InterPro" id="IPR051095">
    <property type="entry name" value="Dros_DevTransReg"/>
</dbReference>
<dbReference type="PANTHER" id="PTHR23110">
    <property type="entry name" value="BTB DOMAIN TRANSCRIPTION FACTOR"/>
    <property type="match status" value="1"/>
</dbReference>
<feature type="compositionally biased region" description="Low complexity" evidence="3">
    <location>
        <begin position="151"/>
        <end position="191"/>
    </location>
</feature>
<evidence type="ECO:0000313" key="6">
    <source>
        <dbReference type="Proteomes" id="UP001652680"/>
    </source>
</evidence>
<feature type="region of interest" description="Disordered" evidence="3">
    <location>
        <begin position="118"/>
        <end position="289"/>
    </location>
</feature>
<feature type="compositionally biased region" description="Gly residues" evidence="3">
    <location>
        <begin position="138"/>
        <end position="150"/>
    </location>
</feature>
<evidence type="ECO:0000259" key="4">
    <source>
        <dbReference type="PROSITE" id="PS50097"/>
    </source>
</evidence>
<feature type="compositionally biased region" description="Polar residues" evidence="3">
    <location>
        <begin position="364"/>
        <end position="378"/>
    </location>
</feature>
<dbReference type="CDD" id="cd18315">
    <property type="entry name" value="BTB_POZ_BAB-like"/>
    <property type="match status" value="1"/>
</dbReference>
<feature type="domain" description="BTB" evidence="4">
    <location>
        <begin position="31"/>
        <end position="96"/>
    </location>
</feature>
<feature type="region of interest" description="Disordered" evidence="3">
    <location>
        <begin position="499"/>
        <end position="518"/>
    </location>
</feature>
<evidence type="ECO:0000313" key="5">
    <source>
        <dbReference type="EnsemblMetazoa" id="XP_016973330.1"/>
    </source>
</evidence>
<keyword evidence="6" id="KW-1185">Reference proteome</keyword>
<dbReference type="Proteomes" id="UP001652680">
    <property type="component" value="Unassembled WGS sequence"/>
</dbReference>
<dbReference type="InterPro" id="IPR000210">
    <property type="entry name" value="BTB/POZ_dom"/>
</dbReference>
<evidence type="ECO:0000313" key="7">
    <source>
        <dbReference type="RefSeq" id="XP_016973330.1"/>
    </source>
</evidence>
<evidence type="ECO:0000313" key="8">
    <source>
        <dbReference type="RefSeq" id="XP_016973331.1"/>
    </source>
</evidence>
<proteinExistence type="predicted"/>
<dbReference type="EnsemblMetazoa" id="XM_017117841.2">
    <property type="protein sequence ID" value="XP_016973330.1"/>
    <property type="gene ID" value="LOC108040384"/>
</dbReference>
<dbReference type="EnsemblMetazoa" id="XM_017117842.2">
    <property type="protein sequence ID" value="XP_016973331.1"/>
    <property type="gene ID" value="LOC108040384"/>
</dbReference>
<feature type="compositionally biased region" description="Low complexity" evidence="3">
    <location>
        <begin position="893"/>
        <end position="905"/>
    </location>
</feature>
<feature type="compositionally biased region" description="Low complexity" evidence="3">
    <location>
        <begin position="227"/>
        <end position="237"/>
    </location>
</feature>
<accession>A0A6P4EJB0</accession>
<feature type="region of interest" description="Disordered" evidence="3">
    <location>
        <begin position="680"/>
        <end position="759"/>
    </location>
</feature>
<evidence type="ECO:0000256" key="3">
    <source>
        <dbReference type="SAM" id="MobiDB-lite"/>
    </source>
</evidence>
<evidence type="ECO:0000256" key="1">
    <source>
        <dbReference type="ARBA" id="ARBA00004123"/>
    </source>
</evidence>
<dbReference type="GO" id="GO:0006357">
    <property type="term" value="P:regulation of transcription by RNA polymerase II"/>
    <property type="evidence" value="ECO:0007669"/>
    <property type="project" value="TreeGrafter"/>
</dbReference>
<reference evidence="5" key="3">
    <citation type="submission" date="2025-05" db="UniProtKB">
        <authorList>
            <consortium name="EnsemblMetazoa"/>
        </authorList>
    </citation>
    <scope>IDENTIFICATION</scope>
</reference>
<gene>
    <name evidence="7 8" type="primary">LOC108040384</name>
    <name evidence="5" type="synonym">108040384</name>
</gene>
<feature type="compositionally biased region" description="Low complexity" evidence="3">
    <location>
        <begin position="861"/>
        <end position="886"/>
    </location>
</feature>
<dbReference type="Pfam" id="PF00651">
    <property type="entry name" value="BTB"/>
    <property type="match status" value="1"/>
</dbReference>
<feature type="compositionally biased region" description="Basic residues" evidence="3">
    <location>
        <begin position="505"/>
        <end position="518"/>
    </location>
</feature>
<feature type="compositionally biased region" description="Pro residues" evidence="3">
    <location>
        <begin position="396"/>
        <end position="405"/>
    </location>
</feature>
<feature type="compositionally biased region" description="Low complexity" evidence="3">
    <location>
        <begin position="384"/>
        <end position="395"/>
    </location>
</feature>
<sequence>MSVQQFCLRWNNHQPNFISVCSSLLHNGTLVDVTLAAEGRQLQAHKIVLSACSSYFQALFTTNPCQHPIVILKDVQYDDLKTMVDFMYYGEVNVSQEQLPHILKTAEMLKIKGLAEMPTDPANLTKSDSKSSTDGTELVGGSGVGTGAGTSSGSLGAASGSSVGDSLWSSSEAQQFQQQQQQQQAQQQAQQQHHHHQQQQQALQQQQQQAQQQQQQQQQHHHHHHQQQQSGQAQAAQTHHHQMRRTPSPLSAGTSPATRRKRLRKSSNNGSGDRNNAEEQHNSSLDVGSGAGNAGLSLAQMSQMSFGAGGGLAGHSLHAAKLLKESASAELEQQPQDSDLDDGHGHLHMQIVMKLKPEVDIGGVNQTMPLDISGGTTPSEHDAPNSQSSHSEPSPAHAPHPPHPPLAAASSSSGGSGSFERSFSIGGVGSVDCDPDGTPSSPVVMGTKRNRVLTRQPRVKRDSDSISSTNQISPDTAATTLDFDPFNAAGATSVTARDYSTTGSHHLHHQPPVHHHHHLLTVPPRIERHASEPAPSLGPSTPHLLSVPSSTPYLIKQHSDPLLPRQSALHMVGGSGSSSGMTTGSNPFAPLHRQYSHPLSGTNASYVSPAPLHHPHHISLPESIYASGSPPPAGSSQYLVPTRVVACPVVSSETAATPTNASPGSSSALSAAVSVVTSPTSGLQNSATRHPLSPTFSVGSDVAHERRSPHSPNTNIRSQVVERAGKNQGEAANGGSRLRNSKSASGSISGTHLHPGQVTMSSSFEHLPTLRVKNEELQRSVSSPQTQREIITLENPRSSHCPVIRPGPALGCNFCWNTIDGHGRILRRKTKYHCPECETNLCIVPCFQEYHERLNNEAAAAGVGSSSGENQLNSSSTTGSGSSSSGKASPYVSSAGSSSSGAGAARHYTKTESI</sequence>
<protein>
    <submittedName>
        <fullName evidence="7 8">Longitudinals lacking protein, isoforms J/P/Q/S/Z isoform X1</fullName>
    </submittedName>
</protein>
<dbReference type="SMART" id="SM00225">
    <property type="entry name" value="BTB"/>
    <property type="match status" value="1"/>
</dbReference>
<keyword evidence="2" id="KW-0539">Nucleus</keyword>
<dbReference type="GO" id="GO:0005634">
    <property type="term" value="C:nucleus"/>
    <property type="evidence" value="ECO:0007669"/>
    <property type="project" value="UniProtKB-SubCell"/>
</dbReference>
<reference evidence="6" key="1">
    <citation type="journal article" date="2021" name="Elife">
        <title>Highly contiguous assemblies of 101 drosophilid genomes.</title>
        <authorList>
            <person name="Kim B.Y."/>
            <person name="Wang J.R."/>
            <person name="Miller D.E."/>
            <person name="Barmina O."/>
            <person name="Delaney E."/>
            <person name="Thompson A."/>
            <person name="Comeault A.A."/>
            <person name="Peede D."/>
            <person name="D'Agostino E.R."/>
            <person name="Pelaez J."/>
            <person name="Aguilar J.M."/>
            <person name="Haji D."/>
            <person name="Matsunaga T."/>
            <person name="Armstrong E.E."/>
            <person name="Zych M."/>
            <person name="Ogawa Y."/>
            <person name="Stamenkovic-Radak M."/>
            <person name="Jelic M."/>
            <person name="Veselinovic M.S."/>
            <person name="Tanaskovic M."/>
            <person name="Eric P."/>
            <person name="Gao J.J."/>
            <person name="Katoh T.K."/>
            <person name="Toda M.J."/>
            <person name="Watabe H."/>
            <person name="Watada M."/>
            <person name="Davis J.S."/>
            <person name="Moyle L.C."/>
            <person name="Manoli G."/>
            <person name="Bertolini E."/>
            <person name="Kostal V."/>
            <person name="Hawley R.S."/>
            <person name="Takahashi A."/>
            <person name="Jones C.D."/>
            <person name="Price D.K."/>
            <person name="Whiteman N."/>
            <person name="Kopp A."/>
            <person name="Matute D.R."/>
            <person name="Petrov D.A."/>
        </authorList>
    </citation>
    <scope>NUCLEOTIDE SEQUENCE [LARGE SCALE GENOMIC DNA]</scope>
</reference>